<comment type="caution">
    <text evidence="1">The sequence shown here is derived from an EMBL/GenBank/DDBJ whole genome shotgun (WGS) entry which is preliminary data.</text>
</comment>
<proteinExistence type="predicted"/>
<gene>
    <name evidence="1" type="ORF">TcWFU_004256</name>
</gene>
<dbReference type="EMBL" id="JAKROA010000006">
    <property type="protein sequence ID" value="KAL5106175.1"/>
    <property type="molecule type" value="Genomic_DNA"/>
</dbReference>
<dbReference type="Proteomes" id="UP001651158">
    <property type="component" value="Unassembled WGS sequence"/>
</dbReference>
<reference evidence="1 2" key="1">
    <citation type="journal article" date="2022" name="Front. Cell. Infect. Microbiol.">
        <title>The Genomes of Two Strains of Taenia crassiceps the Animal Model for the Study of Human Cysticercosis.</title>
        <authorList>
            <person name="Bobes R.J."/>
            <person name="Estrada K."/>
            <person name="Rios-Valencia D.G."/>
            <person name="Calderon-Gallegos A."/>
            <person name="de la Torre P."/>
            <person name="Carrero J.C."/>
            <person name="Sanchez-Flores A."/>
            <person name="Laclette J.P."/>
        </authorList>
    </citation>
    <scope>NUCLEOTIDE SEQUENCE [LARGE SCALE GENOMIC DNA]</scope>
    <source>
        <strain evidence="1">WFUcys</strain>
    </source>
</reference>
<keyword evidence="2" id="KW-1185">Reference proteome</keyword>
<organism evidence="1 2">
    <name type="scientific">Taenia crassiceps</name>
    <dbReference type="NCBI Taxonomy" id="6207"/>
    <lineage>
        <taxon>Eukaryota</taxon>
        <taxon>Metazoa</taxon>
        <taxon>Spiralia</taxon>
        <taxon>Lophotrochozoa</taxon>
        <taxon>Platyhelminthes</taxon>
        <taxon>Cestoda</taxon>
        <taxon>Eucestoda</taxon>
        <taxon>Cyclophyllidea</taxon>
        <taxon>Taeniidae</taxon>
        <taxon>Taenia</taxon>
    </lineage>
</organism>
<protein>
    <submittedName>
        <fullName evidence="1">Uncharacterized protein</fullName>
    </submittedName>
</protein>
<name>A0ABR4Q983_9CEST</name>
<sequence>MIAPGPGLPHPLSNVTLKRKRAKRRINTYHSVGSSVSTILTPLHLLCSALKVCGGDGCSVPFHHPQRCSWNLWRKTKLLESNEDVLRSIHLHADLTYLLKTVCNPLPPQRTHMSLTTLTNDGVSSQMTTLHSFYCSPPAQSHVSAVCPQQGEEGGGLEVGGGGGWRVEGGGGKDLETEQRLLVSLDFGLEKEQKCVCWCGYTGSGAESFFEASQPCNHQQASVMKGPSEWCTFSHLDRDRDPFGGIPFAVALLHQAKTPSHSVIIEARQLDCFVGGPTVDSLK</sequence>
<evidence type="ECO:0000313" key="1">
    <source>
        <dbReference type="EMBL" id="KAL5106175.1"/>
    </source>
</evidence>
<evidence type="ECO:0000313" key="2">
    <source>
        <dbReference type="Proteomes" id="UP001651158"/>
    </source>
</evidence>
<accession>A0ABR4Q983</accession>